<protein>
    <submittedName>
        <fullName evidence="1">Putative ovule protein</fullName>
    </submittedName>
</protein>
<accession>A0A0V0HIZ1</accession>
<evidence type="ECO:0000313" key="1">
    <source>
        <dbReference type="EMBL" id="JAP19494.1"/>
    </source>
</evidence>
<sequence length="66" mass="7987">FTFLIQLKFQCGRLPLYLFRTFRLHSSDIEIVGYFKMYFETFWTLLVYDLSTYAIKLMTNVHMSST</sequence>
<dbReference type="AlphaFoldDB" id="A0A0V0HIZ1"/>
<name>A0A0V0HIZ1_SOLCH</name>
<dbReference type="EMBL" id="GEDG01019982">
    <property type="protein sequence ID" value="JAP19494.1"/>
    <property type="molecule type" value="Transcribed_RNA"/>
</dbReference>
<organism evidence="1">
    <name type="scientific">Solanum chacoense</name>
    <name type="common">Chaco potato</name>
    <dbReference type="NCBI Taxonomy" id="4108"/>
    <lineage>
        <taxon>Eukaryota</taxon>
        <taxon>Viridiplantae</taxon>
        <taxon>Streptophyta</taxon>
        <taxon>Embryophyta</taxon>
        <taxon>Tracheophyta</taxon>
        <taxon>Spermatophyta</taxon>
        <taxon>Magnoliopsida</taxon>
        <taxon>eudicotyledons</taxon>
        <taxon>Gunneridae</taxon>
        <taxon>Pentapetalae</taxon>
        <taxon>asterids</taxon>
        <taxon>lamiids</taxon>
        <taxon>Solanales</taxon>
        <taxon>Solanaceae</taxon>
        <taxon>Solanoideae</taxon>
        <taxon>Solaneae</taxon>
        <taxon>Solanum</taxon>
    </lineage>
</organism>
<feature type="non-terminal residue" evidence="1">
    <location>
        <position position="1"/>
    </location>
</feature>
<proteinExistence type="predicted"/>
<reference evidence="1" key="1">
    <citation type="submission" date="2015-12" db="EMBL/GenBank/DDBJ databases">
        <title>Gene expression during late stages of embryo sac development: a critical building block for successful pollen-pistil interactions.</title>
        <authorList>
            <person name="Liu Y."/>
            <person name="Joly V."/>
            <person name="Sabar M."/>
            <person name="Matton D.P."/>
        </authorList>
    </citation>
    <scope>NUCLEOTIDE SEQUENCE</scope>
</reference>